<feature type="transmembrane region" description="Helical" evidence="6">
    <location>
        <begin position="323"/>
        <end position="340"/>
    </location>
</feature>
<evidence type="ECO:0000256" key="1">
    <source>
        <dbReference type="ARBA" id="ARBA00004651"/>
    </source>
</evidence>
<dbReference type="PANTHER" id="PTHR23528:SF1">
    <property type="entry name" value="MAJOR FACILITATOR SUPERFAMILY (MFS) PROFILE DOMAIN-CONTAINING PROTEIN"/>
    <property type="match status" value="1"/>
</dbReference>
<dbReference type="Pfam" id="PF07690">
    <property type="entry name" value="MFS_1"/>
    <property type="match status" value="1"/>
</dbReference>
<feature type="transmembrane region" description="Helical" evidence="6">
    <location>
        <begin position="361"/>
        <end position="381"/>
    </location>
</feature>
<evidence type="ECO:0000256" key="6">
    <source>
        <dbReference type="SAM" id="Phobius"/>
    </source>
</evidence>
<feature type="transmembrane region" description="Helical" evidence="6">
    <location>
        <begin position="266"/>
        <end position="286"/>
    </location>
</feature>
<dbReference type="PANTHER" id="PTHR23528">
    <property type="match status" value="1"/>
</dbReference>
<dbReference type="InterPro" id="IPR011701">
    <property type="entry name" value="MFS"/>
</dbReference>
<feature type="transmembrane region" description="Helical" evidence="6">
    <location>
        <begin position="81"/>
        <end position="100"/>
    </location>
</feature>
<dbReference type="Gene3D" id="1.20.1250.20">
    <property type="entry name" value="MFS general substrate transporter like domains"/>
    <property type="match status" value="2"/>
</dbReference>
<keyword evidence="2" id="KW-0813">Transport</keyword>
<evidence type="ECO:0000259" key="7">
    <source>
        <dbReference type="PROSITE" id="PS50850"/>
    </source>
</evidence>
<dbReference type="EMBL" id="CP118108">
    <property type="protein sequence ID" value="WDI03482.1"/>
    <property type="molecule type" value="Genomic_DNA"/>
</dbReference>
<dbReference type="GO" id="GO:0022857">
    <property type="term" value="F:transmembrane transporter activity"/>
    <property type="evidence" value="ECO:0007669"/>
    <property type="project" value="InterPro"/>
</dbReference>
<feature type="transmembrane region" description="Helical" evidence="6">
    <location>
        <begin position="48"/>
        <end position="69"/>
    </location>
</feature>
<dbReference type="InterPro" id="IPR036259">
    <property type="entry name" value="MFS_trans_sf"/>
</dbReference>
<evidence type="ECO:0000313" key="9">
    <source>
        <dbReference type="EMBL" id="WDI03482.1"/>
    </source>
</evidence>
<name>A0AAX3N597_9BACL</name>
<evidence type="ECO:0000313" key="10">
    <source>
        <dbReference type="Proteomes" id="UP001220962"/>
    </source>
</evidence>
<protein>
    <submittedName>
        <fullName evidence="8">MFS transporter</fullName>
    </submittedName>
</protein>
<feature type="transmembrane region" description="Helical" evidence="6">
    <location>
        <begin position="143"/>
        <end position="163"/>
    </location>
</feature>
<feature type="transmembrane region" description="Helical" evidence="6">
    <location>
        <begin position="106"/>
        <end position="131"/>
    </location>
</feature>
<dbReference type="EMBL" id="CP118101">
    <property type="protein sequence ID" value="WDH83827.1"/>
    <property type="molecule type" value="Genomic_DNA"/>
</dbReference>
<reference evidence="8 11" key="1">
    <citation type="submission" date="2023-02" db="EMBL/GenBank/DDBJ databases">
        <title>Pathogen: clinical or host-associated sample.</title>
        <authorList>
            <person name="Hergert J."/>
            <person name="Casey R."/>
            <person name="Wagner J."/>
            <person name="Young E.L."/>
            <person name="Oakeson K.F."/>
        </authorList>
    </citation>
    <scope>NUCLEOTIDE SEQUENCE</scope>
    <source>
        <strain evidence="9 11">2022CK-00829</strain>
        <strain evidence="8">2022CK-00830</strain>
    </source>
</reference>
<evidence type="ECO:0000313" key="8">
    <source>
        <dbReference type="EMBL" id="WDH83827.1"/>
    </source>
</evidence>
<accession>A0AAX3N597</accession>
<evidence type="ECO:0000256" key="3">
    <source>
        <dbReference type="ARBA" id="ARBA00022692"/>
    </source>
</evidence>
<feature type="transmembrane region" description="Helical" evidence="6">
    <location>
        <begin position="169"/>
        <end position="189"/>
    </location>
</feature>
<feature type="transmembrane region" description="Helical" evidence="6">
    <location>
        <begin position="387"/>
        <end position="407"/>
    </location>
</feature>
<dbReference type="Proteomes" id="UP001221519">
    <property type="component" value="Chromosome"/>
</dbReference>
<dbReference type="Proteomes" id="UP001220962">
    <property type="component" value="Chromosome"/>
</dbReference>
<feature type="transmembrane region" description="Helical" evidence="6">
    <location>
        <begin position="298"/>
        <end position="317"/>
    </location>
</feature>
<evidence type="ECO:0000313" key="11">
    <source>
        <dbReference type="Proteomes" id="UP001221519"/>
    </source>
</evidence>
<dbReference type="PROSITE" id="PS50850">
    <property type="entry name" value="MFS"/>
    <property type="match status" value="1"/>
</dbReference>
<dbReference type="InterPro" id="IPR020846">
    <property type="entry name" value="MFS_dom"/>
</dbReference>
<dbReference type="AlphaFoldDB" id="A0AAX3N597"/>
<evidence type="ECO:0000256" key="2">
    <source>
        <dbReference type="ARBA" id="ARBA00022448"/>
    </source>
</evidence>
<dbReference type="PROSITE" id="PS00217">
    <property type="entry name" value="SUGAR_TRANSPORT_2"/>
    <property type="match status" value="1"/>
</dbReference>
<keyword evidence="11" id="KW-1185">Reference proteome</keyword>
<evidence type="ECO:0000256" key="5">
    <source>
        <dbReference type="ARBA" id="ARBA00023136"/>
    </source>
</evidence>
<proteinExistence type="predicted"/>
<feature type="domain" description="Major facilitator superfamily (MFS) profile" evidence="7">
    <location>
        <begin position="1"/>
        <end position="412"/>
    </location>
</feature>
<sequence>MNTISLKRLIPGLIIGPASWLGPYIVASSLFLPALIQHLDADNKIELVALFSSVGMVTAALSNMVAGYLSDRTRSRFGKRTPWVVSGAFVFMLAMILASMSTTIPFLLLSWMLGQIALNFIVAPMIAWLDLAPESGRGTASSAYGGLGMALGNNGFSIIGALFLGQFRLGFIIFGIITFVGTLIAALIVREPSNLGEKLDSSEPTAKVKFSIKELTTIFPSWSVGRDYYLALTGKLFQGIGNFAITGYLLYIMSDFLHKDTIATQQSVQLINTIMLVFGIAMGFIAGPLADKFKILKLPVGLSTILLGIGALSIFFLQNETGIIIYAFMAGLGMGIWNSLDNLLNLEVIPDKNRVGFFLGFYNLGNTVTQAIAPVIAAVLISSVGFSSIFIMSFVFSILGGILILSIKSVSR</sequence>
<dbReference type="RefSeq" id="WP_205053883.1">
    <property type="nucleotide sequence ID" value="NZ_CP118101.1"/>
</dbReference>
<feature type="transmembrane region" description="Helical" evidence="6">
    <location>
        <begin position="12"/>
        <end position="36"/>
    </location>
</feature>
<comment type="subcellular location">
    <subcellularLocation>
        <location evidence="1">Cell membrane</location>
        <topology evidence="1">Multi-pass membrane protein</topology>
    </subcellularLocation>
</comment>
<feature type="transmembrane region" description="Helical" evidence="6">
    <location>
        <begin position="236"/>
        <end position="254"/>
    </location>
</feature>
<gene>
    <name evidence="8" type="ORF">PUW23_06265</name>
    <name evidence="9" type="ORF">PUW25_05800</name>
</gene>
<dbReference type="GO" id="GO:0005886">
    <property type="term" value="C:plasma membrane"/>
    <property type="evidence" value="ECO:0007669"/>
    <property type="project" value="UniProtKB-SubCell"/>
</dbReference>
<dbReference type="InterPro" id="IPR005829">
    <property type="entry name" value="Sugar_transporter_CS"/>
</dbReference>
<organism evidence="8 10">
    <name type="scientific">Paenibacillus urinalis</name>
    <dbReference type="NCBI Taxonomy" id="521520"/>
    <lineage>
        <taxon>Bacteria</taxon>
        <taxon>Bacillati</taxon>
        <taxon>Bacillota</taxon>
        <taxon>Bacilli</taxon>
        <taxon>Bacillales</taxon>
        <taxon>Paenibacillaceae</taxon>
        <taxon>Paenibacillus</taxon>
    </lineage>
</organism>
<keyword evidence="4 6" id="KW-1133">Transmembrane helix</keyword>
<keyword evidence="3 6" id="KW-0812">Transmembrane</keyword>
<dbReference type="SUPFAM" id="SSF103473">
    <property type="entry name" value="MFS general substrate transporter"/>
    <property type="match status" value="1"/>
</dbReference>
<evidence type="ECO:0000256" key="4">
    <source>
        <dbReference type="ARBA" id="ARBA00022989"/>
    </source>
</evidence>
<keyword evidence="5 6" id="KW-0472">Membrane</keyword>